<protein>
    <submittedName>
        <fullName evidence="1">Uncharacterized protein</fullName>
    </submittedName>
</protein>
<comment type="caution">
    <text evidence="1">The sequence shown here is derived from an EMBL/GenBank/DDBJ whole genome shotgun (WGS) entry which is preliminary data.</text>
</comment>
<organism evidence="1 2">
    <name type="scientific">Faecalibacterium prausnitzii</name>
    <dbReference type="NCBI Taxonomy" id="853"/>
    <lineage>
        <taxon>Bacteria</taxon>
        <taxon>Bacillati</taxon>
        <taxon>Bacillota</taxon>
        <taxon>Clostridia</taxon>
        <taxon>Eubacteriales</taxon>
        <taxon>Oscillospiraceae</taxon>
        <taxon>Faecalibacterium</taxon>
    </lineage>
</organism>
<dbReference type="AlphaFoldDB" id="A0A2J4JSL2"/>
<sequence length="61" mass="7308">MAEKMKPDKLMLDVRQADAAGLSYGRWRFEETERIRKGKEIIRRQCEERRRRRDEALSGKG</sequence>
<dbReference type="EMBL" id="NMTS02000001">
    <property type="protein sequence ID" value="PLK30846.1"/>
    <property type="molecule type" value="Genomic_DNA"/>
</dbReference>
<reference evidence="1 2" key="1">
    <citation type="journal article" date="2017" name="Front. Microbiol.">
        <title>New Insights into the Diversity of the Genus Faecalibacterium.</title>
        <authorList>
            <person name="Benevides L."/>
            <person name="Burman S."/>
            <person name="Martin R."/>
            <person name="Robert V."/>
            <person name="Thomas M."/>
            <person name="Miquel S."/>
            <person name="Chain F."/>
            <person name="Sokol H."/>
            <person name="Bermudez-Humaran L.G."/>
            <person name="Morrison M."/>
            <person name="Langella P."/>
            <person name="Azevedo V.A."/>
            <person name="Chatel J.M."/>
            <person name="Soares S."/>
        </authorList>
    </citation>
    <scope>NUCLEOTIDE SEQUENCE [LARGE SCALE GENOMIC DNA]</scope>
    <source>
        <strain evidence="1 2">CNCM I 4542</strain>
    </source>
</reference>
<gene>
    <name evidence="1" type="ORF">CGS50_004340</name>
</gene>
<evidence type="ECO:0000313" key="2">
    <source>
        <dbReference type="Proteomes" id="UP000221015"/>
    </source>
</evidence>
<name>A0A2J4JSL2_9FIRM</name>
<proteinExistence type="predicted"/>
<evidence type="ECO:0000313" key="1">
    <source>
        <dbReference type="EMBL" id="PLK30846.1"/>
    </source>
</evidence>
<accession>A0A2J4JSL2</accession>
<dbReference type="RefSeq" id="WP_005946016.1">
    <property type="nucleotide sequence ID" value="NZ_JAEKBW010000001.1"/>
</dbReference>
<dbReference type="Proteomes" id="UP000221015">
    <property type="component" value="Unassembled WGS sequence"/>
</dbReference>